<feature type="binding site" evidence="5">
    <location>
        <position position="92"/>
    </location>
    <ligand>
        <name>substrate</name>
    </ligand>
</feature>
<dbReference type="PRINTS" id="PR00082">
    <property type="entry name" value="GLFDHDRGNASE"/>
</dbReference>
<reference evidence="10" key="1">
    <citation type="submission" date="2017-09" db="EMBL/GenBank/DDBJ databases">
        <title>Depth-based differentiation of microbial function through sediment-hosted aquifers and enrichment of novel symbionts in the deep terrestrial subsurface.</title>
        <authorList>
            <person name="Probst A.J."/>
            <person name="Ladd B."/>
            <person name="Jarett J.K."/>
            <person name="Geller-Mcgrath D.E."/>
            <person name="Sieber C.M.K."/>
            <person name="Emerson J.B."/>
            <person name="Anantharaman K."/>
            <person name="Thomas B.C."/>
            <person name="Malmstrom R."/>
            <person name="Stieglmeier M."/>
            <person name="Klingl A."/>
            <person name="Woyke T."/>
            <person name="Ryan C.M."/>
            <person name="Banfield J.F."/>
        </authorList>
    </citation>
    <scope>NUCLEOTIDE SEQUENCE [LARGE SCALE GENOMIC DNA]</scope>
</reference>
<dbReference type="InterPro" id="IPR033524">
    <property type="entry name" value="Glu/Leu/Phe/Val_DH_AS"/>
</dbReference>
<evidence type="ECO:0000256" key="4">
    <source>
        <dbReference type="PIRSR" id="PIRSR000185-1"/>
    </source>
</evidence>
<dbReference type="Gene3D" id="3.40.50.10860">
    <property type="entry name" value="Leucine Dehydrogenase, chain A, domain 1"/>
    <property type="match status" value="1"/>
</dbReference>
<feature type="site" description="Important for catalysis" evidence="6">
    <location>
        <position position="144"/>
    </location>
</feature>
<dbReference type="SUPFAM" id="SSF53223">
    <property type="entry name" value="Aminoacid dehydrogenase-like, N-terminal domain"/>
    <property type="match status" value="1"/>
</dbReference>
<evidence type="ECO:0000256" key="6">
    <source>
        <dbReference type="PIRSR" id="PIRSR000185-3"/>
    </source>
</evidence>
<evidence type="ECO:0000256" key="2">
    <source>
        <dbReference type="ARBA" id="ARBA00023002"/>
    </source>
</evidence>
<proteinExistence type="inferred from homology"/>
<feature type="binding site" evidence="5">
    <location>
        <position position="362"/>
    </location>
    <ligand>
        <name>substrate</name>
    </ligand>
</feature>
<evidence type="ECO:0000313" key="10">
    <source>
        <dbReference type="Proteomes" id="UP000231379"/>
    </source>
</evidence>
<sequence>MSERMWDDALAVLRRAAASVSLDPLLEAHLMHADRAVQVSVPVLRDDGSVSVFDGYRVQHDNTLGPYKGGIRYHPAVTTDEVRTLALWMTIKCAVVGIPFGGAKGGIAVDPKSLTERELEALTREFARKLYPLVGPERDIPAPDVQTNARIMDWFADEYGKVRGERTPAVVTGKSLNAGGSEGRTEATGYGGAEVLLEVLRRMHEPLEGLTVAVQGFGNVGFHFAQKLAGTGLRVVAVSDSKGGIYVPDGIADITAVEECKRSQGTVAGCYCIGSVCNEANKEQLHASEISGEDIFSQEVDILVPAALENVLTKDTAPRVRARYVLELANGPTTAEADAVLLERGVTVIPDVLANAGGVAVSYAEWKQNMANESWSRERVLRELEDTMRRATSEVLEEAQSGDIPLRDAAYRTAIRRLQTGAPSS</sequence>
<dbReference type="AlphaFoldDB" id="A0A2H0U8R2"/>
<keyword evidence="5" id="KW-0520">NAD</keyword>
<dbReference type="GO" id="GO:0004352">
    <property type="term" value="F:glutamate dehydrogenase (NAD+) activity"/>
    <property type="evidence" value="ECO:0007669"/>
    <property type="project" value="TreeGrafter"/>
</dbReference>
<dbReference type="GO" id="GO:0006538">
    <property type="term" value="P:L-glutamate catabolic process"/>
    <property type="evidence" value="ECO:0007669"/>
    <property type="project" value="TreeGrafter"/>
</dbReference>
<comment type="caution">
    <text evidence="9">The sequence shown here is derived from an EMBL/GenBank/DDBJ whole genome shotgun (WGS) entry which is preliminary data.</text>
</comment>
<feature type="binding site" evidence="5">
    <location>
        <position position="68"/>
    </location>
    <ligand>
        <name>substrate</name>
    </ligand>
</feature>
<dbReference type="SMART" id="SM00839">
    <property type="entry name" value="ELFV_dehydrog"/>
    <property type="match status" value="1"/>
</dbReference>
<dbReference type="PIRSF" id="PIRSF000185">
    <property type="entry name" value="Glu_DH"/>
    <property type="match status" value="1"/>
</dbReference>
<protein>
    <recommendedName>
        <fullName evidence="3">Glutamate dehydrogenase</fullName>
    </recommendedName>
</protein>
<dbReference type="PANTHER" id="PTHR11606:SF13">
    <property type="entry name" value="GLUTAMATE DEHYDROGENASE 1, MITOCHONDRIAL"/>
    <property type="match status" value="1"/>
</dbReference>
<evidence type="ECO:0000256" key="7">
    <source>
        <dbReference type="RuleBase" id="RU004417"/>
    </source>
</evidence>
<dbReference type="InterPro" id="IPR036291">
    <property type="entry name" value="NAD(P)-bd_dom_sf"/>
</dbReference>
<dbReference type="SUPFAM" id="SSF51735">
    <property type="entry name" value="NAD(P)-binding Rossmann-fold domains"/>
    <property type="match status" value="1"/>
</dbReference>
<accession>A0A2H0U8R2</accession>
<gene>
    <name evidence="9" type="ORF">COU20_03440</name>
</gene>
<dbReference type="InterPro" id="IPR014362">
    <property type="entry name" value="Glu_DH"/>
</dbReference>
<evidence type="ECO:0000313" key="9">
    <source>
        <dbReference type="EMBL" id="PIR82185.1"/>
    </source>
</evidence>
<dbReference type="Pfam" id="PF00208">
    <property type="entry name" value="ELFV_dehydrog"/>
    <property type="match status" value="1"/>
</dbReference>
<dbReference type="InterPro" id="IPR046346">
    <property type="entry name" value="Aminoacid_DH-like_N_sf"/>
</dbReference>
<keyword evidence="2 3" id="KW-0560">Oxidoreductase</keyword>
<dbReference type="Proteomes" id="UP000231379">
    <property type="component" value="Unassembled WGS sequence"/>
</dbReference>
<dbReference type="Pfam" id="PF02812">
    <property type="entry name" value="ELFV_dehydrog_N"/>
    <property type="match status" value="1"/>
</dbReference>
<dbReference type="CDD" id="cd01076">
    <property type="entry name" value="NAD_bind_1_Glu_DH"/>
    <property type="match status" value="1"/>
</dbReference>
<feature type="domain" description="Glutamate/phenylalanine/leucine/valine/L-tryptophan dehydrogenase C-terminal" evidence="8">
    <location>
        <begin position="181"/>
        <end position="421"/>
    </location>
</feature>
<dbReference type="FunFam" id="3.40.50.10860:FF:000003">
    <property type="entry name" value="Glutamate dehydrogenase"/>
    <property type="match status" value="1"/>
</dbReference>
<name>A0A2H0U8R2_9BACT</name>
<dbReference type="EMBL" id="PFBM01000021">
    <property type="protein sequence ID" value="PIR82185.1"/>
    <property type="molecule type" value="Genomic_DNA"/>
</dbReference>
<comment type="similarity">
    <text evidence="1 3 7">Belongs to the Glu/Leu/Phe/Val dehydrogenases family.</text>
</comment>
<dbReference type="PROSITE" id="PS00074">
    <property type="entry name" value="GLFV_DEHYDROGENASE"/>
    <property type="match status" value="1"/>
</dbReference>
<dbReference type="InterPro" id="IPR006097">
    <property type="entry name" value="Glu/Leu/Phe/Val/Trp_DH_dimer"/>
</dbReference>
<dbReference type="GO" id="GO:0000166">
    <property type="term" value="F:nucleotide binding"/>
    <property type="evidence" value="ECO:0007669"/>
    <property type="project" value="UniProtKB-KW"/>
</dbReference>
<evidence type="ECO:0000256" key="1">
    <source>
        <dbReference type="ARBA" id="ARBA00006382"/>
    </source>
</evidence>
<organism evidence="9 10">
    <name type="scientific">Candidatus Kaiserbacteria bacterium CG10_big_fil_rev_8_21_14_0_10_59_10</name>
    <dbReference type="NCBI Taxonomy" id="1974612"/>
    <lineage>
        <taxon>Bacteria</taxon>
        <taxon>Candidatus Kaiseribacteriota</taxon>
    </lineage>
</organism>
<keyword evidence="5" id="KW-0547">Nucleotide-binding</keyword>
<evidence type="ECO:0000256" key="3">
    <source>
        <dbReference type="PIRNR" id="PIRNR000185"/>
    </source>
</evidence>
<dbReference type="Gene3D" id="3.40.50.720">
    <property type="entry name" value="NAD(P)-binding Rossmann-like Domain"/>
    <property type="match status" value="1"/>
</dbReference>
<dbReference type="InterPro" id="IPR006096">
    <property type="entry name" value="Glu/Leu/Phe/Val/Trp_DH_C"/>
</dbReference>
<dbReference type="InterPro" id="IPR006095">
    <property type="entry name" value="Glu/Leu/Phe/Val/Trp_DH"/>
</dbReference>
<evidence type="ECO:0000259" key="8">
    <source>
        <dbReference type="SMART" id="SM00839"/>
    </source>
</evidence>
<feature type="active site" description="Proton donor" evidence="4">
    <location>
        <position position="104"/>
    </location>
</feature>
<dbReference type="InterPro" id="IPR033922">
    <property type="entry name" value="NAD_bind_Glu_DH"/>
</dbReference>
<feature type="binding site" evidence="5">
    <location>
        <position position="188"/>
    </location>
    <ligand>
        <name>NAD(+)</name>
        <dbReference type="ChEBI" id="CHEBI:57540"/>
    </ligand>
</feature>
<dbReference type="PANTHER" id="PTHR11606">
    <property type="entry name" value="GLUTAMATE DEHYDROGENASE"/>
    <property type="match status" value="1"/>
</dbReference>
<feature type="binding site" evidence="5">
    <location>
        <position position="219"/>
    </location>
    <ligand>
        <name>NAD(+)</name>
        <dbReference type="ChEBI" id="CHEBI:57540"/>
    </ligand>
</feature>
<evidence type="ECO:0000256" key="5">
    <source>
        <dbReference type="PIRSR" id="PIRSR000185-2"/>
    </source>
</evidence>